<protein>
    <recommendedName>
        <fullName evidence="4">DUF4131 domain-containing protein</fullName>
    </recommendedName>
</protein>
<evidence type="ECO:0008006" key="4">
    <source>
        <dbReference type="Google" id="ProtNLM"/>
    </source>
</evidence>
<dbReference type="Proteomes" id="UP001597295">
    <property type="component" value="Unassembled WGS sequence"/>
</dbReference>
<evidence type="ECO:0000313" key="2">
    <source>
        <dbReference type="EMBL" id="MFD2262243.1"/>
    </source>
</evidence>
<keyword evidence="1" id="KW-0812">Transmembrane</keyword>
<organism evidence="2 3">
    <name type="scientific">Lacibacterium aquatile</name>
    <dbReference type="NCBI Taxonomy" id="1168082"/>
    <lineage>
        <taxon>Bacteria</taxon>
        <taxon>Pseudomonadati</taxon>
        <taxon>Pseudomonadota</taxon>
        <taxon>Alphaproteobacteria</taxon>
        <taxon>Rhodospirillales</taxon>
        <taxon>Rhodospirillaceae</taxon>
    </lineage>
</organism>
<keyword evidence="3" id="KW-1185">Reference proteome</keyword>
<keyword evidence="1" id="KW-1133">Transmembrane helix</keyword>
<proteinExistence type="predicted"/>
<accession>A0ABW5DM73</accession>
<reference evidence="3" key="1">
    <citation type="journal article" date="2019" name="Int. J. Syst. Evol. Microbiol.">
        <title>The Global Catalogue of Microorganisms (GCM) 10K type strain sequencing project: providing services to taxonomists for standard genome sequencing and annotation.</title>
        <authorList>
            <consortium name="The Broad Institute Genomics Platform"/>
            <consortium name="The Broad Institute Genome Sequencing Center for Infectious Disease"/>
            <person name="Wu L."/>
            <person name="Ma J."/>
        </authorList>
    </citation>
    <scope>NUCLEOTIDE SEQUENCE [LARGE SCALE GENOMIC DNA]</scope>
    <source>
        <strain evidence="3">CGMCC 1.19062</strain>
    </source>
</reference>
<sequence length="291" mass="32614">MAAMQTLKRRIPPKMRPFAAAGILAFGYLIALHPVSGPLGGIPFFFLGWLVPTFLQFTLAFGIAGLVPGKPLGKALVFCVALITLVMLPNAGRLIDWMRYDPATEIQLTGQGQGIPNVPYNPHTSLILSDSPWLSRWTIGWNEACFCLYFEPSDSSNYLDRLDLLLLRMGLRDKFGSTPFRKHLPQGYQLTEHIEADGEAHVTLVLAVYQGKQLRGIFRHRHLPKSLLGHRQSSLSWRNLNEDFLNRAGDMLLRASLMNKIISLYLGPSFFPEAELIEFIRATMPIQPSPS</sequence>
<evidence type="ECO:0000313" key="3">
    <source>
        <dbReference type="Proteomes" id="UP001597295"/>
    </source>
</evidence>
<feature type="transmembrane region" description="Helical" evidence="1">
    <location>
        <begin position="75"/>
        <end position="92"/>
    </location>
</feature>
<feature type="transmembrane region" description="Helical" evidence="1">
    <location>
        <begin position="41"/>
        <end position="63"/>
    </location>
</feature>
<comment type="caution">
    <text evidence="2">The sequence shown here is derived from an EMBL/GenBank/DDBJ whole genome shotgun (WGS) entry which is preliminary data.</text>
</comment>
<dbReference type="EMBL" id="JBHUIP010000003">
    <property type="protein sequence ID" value="MFD2262243.1"/>
    <property type="molecule type" value="Genomic_DNA"/>
</dbReference>
<keyword evidence="1" id="KW-0472">Membrane</keyword>
<name>A0ABW5DM73_9PROT</name>
<evidence type="ECO:0000256" key="1">
    <source>
        <dbReference type="SAM" id="Phobius"/>
    </source>
</evidence>
<gene>
    <name evidence="2" type="ORF">ACFSM5_05040</name>
</gene>
<dbReference type="RefSeq" id="WP_379875162.1">
    <property type="nucleotide sequence ID" value="NZ_JBHUIP010000003.1"/>
</dbReference>